<organism evidence="3 4">
    <name type="scientific">Panicum virgatum</name>
    <name type="common">Blackwell switchgrass</name>
    <dbReference type="NCBI Taxonomy" id="38727"/>
    <lineage>
        <taxon>Eukaryota</taxon>
        <taxon>Viridiplantae</taxon>
        <taxon>Streptophyta</taxon>
        <taxon>Embryophyta</taxon>
        <taxon>Tracheophyta</taxon>
        <taxon>Spermatophyta</taxon>
        <taxon>Magnoliopsida</taxon>
        <taxon>Liliopsida</taxon>
        <taxon>Poales</taxon>
        <taxon>Poaceae</taxon>
        <taxon>PACMAD clade</taxon>
        <taxon>Panicoideae</taxon>
        <taxon>Panicodae</taxon>
        <taxon>Paniceae</taxon>
        <taxon>Panicinae</taxon>
        <taxon>Panicum</taxon>
        <taxon>Panicum sect. Hiantes</taxon>
    </lineage>
</organism>
<evidence type="ECO:0000313" key="4">
    <source>
        <dbReference type="Proteomes" id="UP000823388"/>
    </source>
</evidence>
<name>A0A8T0XEI8_PANVG</name>
<sequence>MGQVQLLTPVPVRTLFFLLLACEDSDRSGGGGTEPRKCSESSDCDAIRSNIRAAARWARNLCFSSPMHLAGVREGGGGGGLLGSAARRQGRRQPGTAVRYPVGQGRTRGARQPLELVLWTEAADPVAEAAGDEEGRRGRRGPSVTSHLPVAGATPNTPHGACLAKGEAAA</sequence>
<feature type="region of interest" description="Disordered" evidence="1">
    <location>
        <begin position="80"/>
        <end position="106"/>
    </location>
</feature>
<dbReference type="EMBL" id="CM029037">
    <property type="protein sequence ID" value="KAG2656306.1"/>
    <property type="molecule type" value="Genomic_DNA"/>
</dbReference>
<feature type="region of interest" description="Disordered" evidence="1">
    <location>
        <begin position="127"/>
        <end position="170"/>
    </location>
</feature>
<keyword evidence="2" id="KW-0732">Signal</keyword>
<evidence type="ECO:0000256" key="2">
    <source>
        <dbReference type="SAM" id="SignalP"/>
    </source>
</evidence>
<dbReference type="Proteomes" id="UP000823388">
    <property type="component" value="Chromosome 1K"/>
</dbReference>
<evidence type="ECO:0000313" key="3">
    <source>
        <dbReference type="EMBL" id="KAG2656306.1"/>
    </source>
</evidence>
<feature type="signal peptide" evidence="2">
    <location>
        <begin position="1"/>
        <end position="21"/>
    </location>
</feature>
<protein>
    <submittedName>
        <fullName evidence="3">Uncharacterized protein</fullName>
    </submittedName>
</protein>
<dbReference type="AlphaFoldDB" id="A0A8T0XEI8"/>
<reference evidence="3" key="1">
    <citation type="submission" date="2020-05" db="EMBL/GenBank/DDBJ databases">
        <title>WGS assembly of Panicum virgatum.</title>
        <authorList>
            <person name="Lovell J.T."/>
            <person name="Jenkins J."/>
            <person name="Shu S."/>
            <person name="Juenger T.E."/>
            <person name="Schmutz J."/>
        </authorList>
    </citation>
    <scope>NUCLEOTIDE SEQUENCE</scope>
    <source>
        <strain evidence="3">AP13</strain>
    </source>
</reference>
<gene>
    <name evidence="3" type="ORF">PVAP13_1KG073277</name>
</gene>
<feature type="chain" id="PRO_5035880829" evidence="2">
    <location>
        <begin position="22"/>
        <end position="170"/>
    </location>
</feature>
<proteinExistence type="predicted"/>
<evidence type="ECO:0000256" key="1">
    <source>
        <dbReference type="SAM" id="MobiDB-lite"/>
    </source>
</evidence>
<accession>A0A8T0XEI8</accession>
<keyword evidence="4" id="KW-1185">Reference proteome</keyword>
<comment type="caution">
    <text evidence="3">The sequence shown here is derived from an EMBL/GenBank/DDBJ whole genome shotgun (WGS) entry which is preliminary data.</text>
</comment>